<gene>
    <name evidence="1" type="ORF">FHR32_007921</name>
</gene>
<dbReference type="Proteomes" id="UP000534286">
    <property type="component" value="Unassembled WGS sequence"/>
</dbReference>
<comment type="caution">
    <text evidence="1">The sequence shown here is derived from an EMBL/GenBank/DDBJ whole genome shotgun (WGS) entry which is preliminary data.</text>
</comment>
<reference evidence="1 2" key="1">
    <citation type="submission" date="2020-08" db="EMBL/GenBank/DDBJ databases">
        <title>Sequencing the genomes of 1000 actinobacteria strains.</title>
        <authorList>
            <person name="Klenk H.-P."/>
        </authorList>
    </citation>
    <scope>NUCLEOTIDE SEQUENCE [LARGE SCALE GENOMIC DNA]</scope>
    <source>
        <strain evidence="1 2">DSM 43023</strain>
    </source>
</reference>
<sequence length="49" mass="5203">MDALIARSRRQVAPGAVHVPDWLSAARQRELVAACRQWACGGSGCPQVG</sequence>
<protein>
    <submittedName>
        <fullName evidence="1">Uncharacterized protein</fullName>
    </submittedName>
</protein>
<accession>A0A7W7S424</accession>
<keyword evidence="2" id="KW-1185">Reference proteome</keyword>
<evidence type="ECO:0000313" key="2">
    <source>
        <dbReference type="Proteomes" id="UP000534286"/>
    </source>
</evidence>
<organism evidence="1 2">
    <name type="scientific">Streptosporangium album</name>
    <dbReference type="NCBI Taxonomy" id="47479"/>
    <lineage>
        <taxon>Bacteria</taxon>
        <taxon>Bacillati</taxon>
        <taxon>Actinomycetota</taxon>
        <taxon>Actinomycetes</taxon>
        <taxon>Streptosporangiales</taxon>
        <taxon>Streptosporangiaceae</taxon>
        <taxon>Streptosporangium</taxon>
    </lineage>
</organism>
<dbReference type="AlphaFoldDB" id="A0A7W7S424"/>
<proteinExistence type="predicted"/>
<name>A0A7W7S424_9ACTN</name>
<dbReference type="EMBL" id="JACHJU010000005">
    <property type="protein sequence ID" value="MBB4943521.1"/>
    <property type="molecule type" value="Genomic_DNA"/>
</dbReference>
<evidence type="ECO:0000313" key="1">
    <source>
        <dbReference type="EMBL" id="MBB4943521.1"/>
    </source>
</evidence>